<protein>
    <submittedName>
        <fullName evidence="1">Uncharacterized protein</fullName>
    </submittedName>
</protein>
<dbReference type="EMBL" id="JABWUV010000008">
    <property type="protein sequence ID" value="KAF6336911.1"/>
    <property type="molecule type" value="Genomic_DNA"/>
</dbReference>
<accession>A0A7J7WHV5</accession>
<sequence length="138" mass="16450">MLRKFVPFSRHFFNFPFSSPIFTHLFIINYEFRNSQIMLLLIKDYCLPNEAFLWHIKYQSLQLSVHAFKEVKSNLAVILNLIFKEQCVRSSVASRCYRWVDIPQLSFWGLFYLITRAVKQINYSLIEFLNSGLLTKAK</sequence>
<reference evidence="1 2" key="1">
    <citation type="journal article" date="2020" name="Nature">
        <title>Six reference-quality genomes reveal evolution of bat adaptations.</title>
        <authorList>
            <person name="Jebb D."/>
            <person name="Huang Z."/>
            <person name="Pippel M."/>
            <person name="Hughes G.M."/>
            <person name="Lavrichenko K."/>
            <person name="Devanna P."/>
            <person name="Winkler S."/>
            <person name="Jermiin L.S."/>
            <person name="Skirmuntt E.C."/>
            <person name="Katzourakis A."/>
            <person name="Burkitt-Gray L."/>
            <person name="Ray D.A."/>
            <person name="Sullivan K.A.M."/>
            <person name="Roscito J.G."/>
            <person name="Kirilenko B.M."/>
            <person name="Davalos L.M."/>
            <person name="Corthals A.P."/>
            <person name="Power M.L."/>
            <person name="Jones G."/>
            <person name="Ransome R.D."/>
            <person name="Dechmann D.K.N."/>
            <person name="Locatelli A.G."/>
            <person name="Puechmaille S.J."/>
            <person name="Fedrigo O."/>
            <person name="Jarvis E.D."/>
            <person name="Hiller M."/>
            <person name="Vernes S.C."/>
            <person name="Myers E.W."/>
            <person name="Teeling E.C."/>
        </authorList>
    </citation>
    <scope>NUCLEOTIDE SEQUENCE [LARGE SCALE GENOMIC DNA]</scope>
    <source>
        <strain evidence="1">MMyoMyo1</strain>
        <tissue evidence="1">Flight muscle</tissue>
    </source>
</reference>
<evidence type="ECO:0000313" key="2">
    <source>
        <dbReference type="Proteomes" id="UP000527355"/>
    </source>
</evidence>
<evidence type="ECO:0000313" key="1">
    <source>
        <dbReference type="EMBL" id="KAF6336911.1"/>
    </source>
</evidence>
<comment type="caution">
    <text evidence="1">The sequence shown here is derived from an EMBL/GenBank/DDBJ whole genome shotgun (WGS) entry which is preliminary data.</text>
</comment>
<gene>
    <name evidence="1" type="ORF">mMyoMyo1_012112</name>
</gene>
<dbReference type="Proteomes" id="UP000527355">
    <property type="component" value="Unassembled WGS sequence"/>
</dbReference>
<organism evidence="1 2">
    <name type="scientific">Myotis myotis</name>
    <name type="common">Greater mouse-eared bat</name>
    <name type="synonym">Vespertilio myotis</name>
    <dbReference type="NCBI Taxonomy" id="51298"/>
    <lineage>
        <taxon>Eukaryota</taxon>
        <taxon>Metazoa</taxon>
        <taxon>Chordata</taxon>
        <taxon>Craniata</taxon>
        <taxon>Vertebrata</taxon>
        <taxon>Euteleostomi</taxon>
        <taxon>Mammalia</taxon>
        <taxon>Eutheria</taxon>
        <taxon>Laurasiatheria</taxon>
        <taxon>Chiroptera</taxon>
        <taxon>Yangochiroptera</taxon>
        <taxon>Vespertilionidae</taxon>
        <taxon>Myotis</taxon>
    </lineage>
</organism>
<dbReference type="AlphaFoldDB" id="A0A7J7WHV5"/>
<proteinExistence type="predicted"/>
<name>A0A7J7WHV5_MYOMY</name>
<keyword evidence="2" id="KW-1185">Reference proteome</keyword>